<dbReference type="SUPFAM" id="SSF82171">
    <property type="entry name" value="DPP6 N-terminal domain-like"/>
    <property type="match status" value="1"/>
</dbReference>
<dbReference type="PANTHER" id="PTHR42776:SF13">
    <property type="entry name" value="DIPEPTIDYL-PEPTIDASE 5"/>
    <property type="match status" value="1"/>
</dbReference>
<name>A0A1M5JHA6_9ACTN</name>
<evidence type="ECO:0000256" key="3">
    <source>
        <dbReference type="ARBA" id="ARBA00022729"/>
    </source>
</evidence>
<evidence type="ECO:0000256" key="6">
    <source>
        <dbReference type="SAM" id="MobiDB-lite"/>
    </source>
</evidence>
<dbReference type="AlphaFoldDB" id="A0A1M5JHA6"/>
<reference evidence="8 9" key="1">
    <citation type="submission" date="2016-11" db="EMBL/GenBank/DDBJ databases">
        <authorList>
            <person name="Jaros S."/>
            <person name="Januszkiewicz K."/>
            <person name="Wedrychowicz H."/>
        </authorList>
    </citation>
    <scope>NUCLEOTIDE SEQUENCE [LARGE SCALE GENOMIC DNA]</scope>
    <source>
        <strain evidence="8 9">DSM 45408</strain>
    </source>
</reference>
<dbReference type="SUPFAM" id="SSF53474">
    <property type="entry name" value="alpha/beta-Hydrolases"/>
    <property type="match status" value="1"/>
</dbReference>
<feature type="domain" description="Peptidase S9 prolyl oligopeptidase catalytic" evidence="7">
    <location>
        <begin position="481"/>
        <end position="686"/>
    </location>
</feature>
<feature type="region of interest" description="Disordered" evidence="6">
    <location>
        <begin position="1"/>
        <end position="23"/>
    </location>
</feature>
<protein>
    <submittedName>
        <fullName evidence="8">Dipeptidyl aminopeptidase/acylaminoacyl peptidase</fullName>
    </submittedName>
</protein>
<dbReference type="GO" id="GO:0004252">
    <property type="term" value="F:serine-type endopeptidase activity"/>
    <property type="evidence" value="ECO:0007669"/>
    <property type="project" value="TreeGrafter"/>
</dbReference>
<evidence type="ECO:0000313" key="8">
    <source>
        <dbReference type="EMBL" id="SHG39650.1"/>
    </source>
</evidence>
<evidence type="ECO:0000256" key="1">
    <source>
        <dbReference type="ARBA" id="ARBA00010040"/>
    </source>
</evidence>
<dbReference type="InterPro" id="IPR001375">
    <property type="entry name" value="Peptidase_S9_cat"/>
</dbReference>
<dbReference type="Proteomes" id="UP000184471">
    <property type="component" value="Unassembled WGS sequence"/>
</dbReference>
<keyword evidence="2" id="KW-0645">Protease</keyword>
<evidence type="ECO:0000259" key="7">
    <source>
        <dbReference type="Pfam" id="PF00326"/>
    </source>
</evidence>
<dbReference type="GO" id="GO:0006508">
    <property type="term" value="P:proteolysis"/>
    <property type="evidence" value="ECO:0007669"/>
    <property type="project" value="UniProtKB-KW"/>
</dbReference>
<dbReference type="Pfam" id="PF00326">
    <property type="entry name" value="Peptidase_S9"/>
    <property type="match status" value="1"/>
</dbReference>
<dbReference type="InterPro" id="IPR011659">
    <property type="entry name" value="WD40"/>
</dbReference>
<dbReference type="InterPro" id="IPR011042">
    <property type="entry name" value="6-blade_b-propeller_TolB-like"/>
</dbReference>
<comment type="similarity">
    <text evidence="1">Belongs to the peptidase S9C family.</text>
</comment>
<accession>A0A1M5JHA6</accession>
<dbReference type="GO" id="GO:0004177">
    <property type="term" value="F:aminopeptidase activity"/>
    <property type="evidence" value="ECO:0007669"/>
    <property type="project" value="UniProtKB-KW"/>
</dbReference>
<proteinExistence type="inferred from homology"/>
<sequence>MSQPEPPTDEPGATAEHQPATPFERLADFMAIPRVGGLALSADGTRLAVSVQTLDPERKKWQSALWEVDPAGQRAPRRLTRSAPGESAPAFAPDGTLLFVSARPDPAAGPDAGDPKPALWALPPGGGEARPVVTRPGGVSGFAVAADSGDVVVVSSTSPGAADAEDDEARRKARRDAGVSAILHDSYPVRYWDADLGPAAPHLFWAGALPAEDAAGETPAPVELRDLTPDAAPPIGAGESVTLSPDGTLALRHEQVPDGPAGRRTRLVAVDTATGESRVLVDDPLADVYSGAFSPDGTSVVCVRESLTTYAEPPDYTLLLVEAATGSARELTGGFDRWPSAPQFAADGTAVYFLADDDGRHALFRVEVGGGAPVRLTTDGAYSDLQVARDGSALYALRSAYDEPPVPVRLDPVATGQHPDPLPAPGAVGPLPGTLTEVRTTAADGAEVQSWLVLPEGASAEDPAPLLLWIHGGPLMSWNSWSWRWCPWVLAARGYAVLLPNPALSQGFGQDFVRRGWGEWGGAPYTDLMAAVDAALERPDLDADRTAAMGGSFGGYMANWVATQTDRFRAIVTHASLWDLDSFVGTTDAAYYWEREWGDPLATPKRYEQNSPHRFADAIRTPMLVIHGDKDYRVPIGEGLRLWYDLQKRGVPSRFLYFPDENHWVLTPGNATVWYETVIAFLAEHVLGEEWRRPELV</sequence>
<dbReference type="FunFam" id="3.40.50.1820:FF:000028">
    <property type="entry name" value="S9 family peptidase"/>
    <property type="match status" value="1"/>
</dbReference>
<evidence type="ECO:0000256" key="2">
    <source>
        <dbReference type="ARBA" id="ARBA00022670"/>
    </source>
</evidence>
<dbReference type="Gene3D" id="3.40.50.1820">
    <property type="entry name" value="alpha/beta hydrolase"/>
    <property type="match status" value="1"/>
</dbReference>
<keyword evidence="9" id="KW-1185">Reference proteome</keyword>
<evidence type="ECO:0000256" key="5">
    <source>
        <dbReference type="ARBA" id="ARBA00022825"/>
    </source>
</evidence>
<dbReference type="Pfam" id="PF07676">
    <property type="entry name" value="PD40"/>
    <property type="match status" value="1"/>
</dbReference>
<dbReference type="EMBL" id="FQVX01000002">
    <property type="protein sequence ID" value="SHG39650.1"/>
    <property type="molecule type" value="Genomic_DNA"/>
</dbReference>
<keyword evidence="4" id="KW-0378">Hydrolase</keyword>
<dbReference type="PANTHER" id="PTHR42776">
    <property type="entry name" value="SERINE PEPTIDASE S9 FAMILY MEMBER"/>
    <property type="match status" value="1"/>
</dbReference>
<organism evidence="8 9">
    <name type="scientific">Geodermatophilus nigrescens</name>
    <dbReference type="NCBI Taxonomy" id="1070870"/>
    <lineage>
        <taxon>Bacteria</taxon>
        <taxon>Bacillati</taxon>
        <taxon>Actinomycetota</taxon>
        <taxon>Actinomycetes</taxon>
        <taxon>Geodermatophilales</taxon>
        <taxon>Geodermatophilaceae</taxon>
        <taxon>Geodermatophilus</taxon>
    </lineage>
</organism>
<evidence type="ECO:0000256" key="4">
    <source>
        <dbReference type="ARBA" id="ARBA00022801"/>
    </source>
</evidence>
<keyword evidence="5" id="KW-0720">Serine protease</keyword>
<feature type="region of interest" description="Disordered" evidence="6">
    <location>
        <begin position="67"/>
        <end position="93"/>
    </location>
</feature>
<gene>
    <name evidence="8" type="ORF">SAMN05444351_2485</name>
</gene>
<keyword evidence="3" id="KW-0732">Signal</keyword>
<dbReference type="STRING" id="1070870.SAMN05444351_2485"/>
<dbReference type="InterPro" id="IPR029058">
    <property type="entry name" value="AB_hydrolase_fold"/>
</dbReference>
<dbReference type="Gene3D" id="2.120.10.30">
    <property type="entry name" value="TolB, C-terminal domain"/>
    <property type="match status" value="2"/>
</dbReference>
<dbReference type="RefSeq" id="WP_245794555.1">
    <property type="nucleotide sequence ID" value="NZ_FQVX01000002.1"/>
</dbReference>
<evidence type="ECO:0000313" key="9">
    <source>
        <dbReference type="Proteomes" id="UP000184471"/>
    </source>
</evidence>
<keyword evidence="8" id="KW-0031">Aminopeptidase</keyword>